<feature type="region of interest" description="Disordered" evidence="1">
    <location>
        <begin position="82"/>
        <end position="118"/>
    </location>
</feature>
<dbReference type="InterPro" id="IPR019236">
    <property type="entry name" value="APP1_cat"/>
</dbReference>
<dbReference type="EMBL" id="JAVRRG010000005">
    <property type="protein sequence ID" value="KAK5100907.1"/>
    <property type="molecule type" value="Genomic_DNA"/>
</dbReference>
<comment type="caution">
    <text evidence="3">The sequence shown here is derived from an EMBL/GenBank/DDBJ whole genome shotgun (WGS) entry which is preliminary data.</text>
</comment>
<dbReference type="Proteomes" id="UP001345013">
    <property type="component" value="Unassembled WGS sequence"/>
</dbReference>
<protein>
    <recommendedName>
        <fullName evidence="2">Phosphatidate phosphatase APP1 catalytic domain-containing protein</fullName>
    </recommendedName>
</protein>
<feature type="compositionally biased region" description="Polar residues" evidence="1">
    <location>
        <begin position="86"/>
        <end position="100"/>
    </location>
</feature>
<feature type="region of interest" description="Disordered" evidence="1">
    <location>
        <begin position="534"/>
        <end position="746"/>
    </location>
</feature>
<feature type="domain" description="Phosphatidate phosphatase APP1 catalytic" evidence="2">
    <location>
        <begin position="368"/>
        <end position="517"/>
    </location>
</feature>
<evidence type="ECO:0000313" key="4">
    <source>
        <dbReference type="Proteomes" id="UP001345013"/>
    </source>
</evidence>
<name>A0ABR0KMV2_9EURO</name>
<feature type="compositionally biased region" description="Basic and acidic residues" evidence="1">
    <location>
        <begin position="561"/>
        <end position="570"/>
    </location>
</feature>
<evidence type="ECO:0000259" key="2">
    <source>
        <dbReference type="Pfam" id="PF09949"/>
    </source>
</evidence>
<feature type="compositionally biased region" description="Pro residues" evidence="1">
    <location>
        <begin position="700"/>
        <end position="709"/>
    </location>
</feature>
<sequence length="888" mass="98056">MAQSRAEWNAQGELRASGQRRHKVLGYIKAANELRQSYQQSISNKWQEGDYDEGIPGGFPDVDLVRNGQEEMLLFPSYARRHRTPTHPSQNYSQATQASRSVPPGAREDVGNPESGDADYWRREWEKYEDENAVVDVDVRGWIYTPQRGPLGRRNRLVVAVARRLSGIPAPNDTSPGHSRESSQAPGWRNRLEESMLGHEEEAAVREAQLIERRGEKEAEAASKGKYAINNDTDSLIDISPATSRPSSPRPNSASFDPSDDASLRPIQKRQSWNTTNGSQMSREEILAANEQLMTRLRPFMTLPLANTPITIFFFNDSKSQSKSVYTDDSGHFKVRAALDFVPTKVRVLASEKLSATEDVVVTDSKGISIVSDIDDTIKHSAIASGAKEIFKNTFIRDLDELTVPGVKEWYSKMASMGVKLHYVSNSPWQLYPLLRSYFALAGLPSGSFHLKQYSGMLQGIFEPAAERKKGSLDRIMHDFPERKFILIGDSGEADLEVYTDIVQEHPGRVLGVFIRDVSSGADSSLKDFFWGSHPGDAKKPMSPDTTDTTGTTIESSQEGRTPRLPERPKPQRAMTDDLIDFSDEPSRTESPLSSYSMDLEDLKQNERSPPARPARPAKPSNLRSLTTMSPQPATSSSNDIDRPRQHSDGEVKKNPPPPPAPAPRRTNTGLSTKSTASTSTNGSNNGRFYANAYNLNTKPAPPAPPAPPASRDRDRTLWQDSSHHPTNTNSATPPSPTQSPGGEAGYLASARHQLSAAYNSIPPLRSTHSSSSLNTNDPSNIRRGLSSYPAAAARYVTGASGGDPAAGGDGGAPAAPYDKKLDMWKRRWARSEGIMKRQGTVLKMWRSGTDVMGLCTRLVEGALGEFREEDEKNKRWRRGREVVERSK</sequence>
<feature type="compositionally biased region" description="Polar residues" evidence="1">
    <location>
        <begin position="622"/>
        <end position="639"/>
    </location>
</feature>
<accession>A0ABR0KMV2</accession>
<evidence type="ECO:0000256" key="1">
    <source>
        <dbReference type="SAM" id="MobiDB-lite"/>
    </source>
</evidence>
<organism evidence="3 4">
    <name type="scientific">Lithohypha guttulata</name>
    <dbReference type="NCBI Taxonomy" id="1690604"/>
    <lineage>
        <taxon>Eukaryota</taxon>
        <taxon>Fungi</taxon>
        <taxon>Dikarya</taxon>
        <taxon>Ascomycota</taxon>
        <taxon>Pezizomycotina</taxon>
        <taxon>Eurotiomycetes</taxon>
        <taxon>Chaetothyriomycetidae</taxon>
        <taxon>Chaetothyriales</taxon>
        <taxon>Trichomeriaceae</taxon>
        <taxon>Lithohypha</taxon>
    </lineage>
</organism>
<dbReference type="PANTHER" id="PTHR28208:SF3">
    <property type="entry name" value="PHOSPHATIDATE PHOSPHATASE APP1"/>
    <property type="match status" value="1"/>
</dbReference>
<feature type="compositionally biased region" description="Polar residues" evidence="1">
    <location>
        <begin position="172"/>
        <end position="185"/>
    </location>
</feature>
<dbReference type="Pfam" id="PF09949">
    <property type="entry name" value="APP1_cat"/>
    <property type="match status" value="1"/>
</dbReference>
<reference evidence="3 4" key="1">
    <citation type="submission" date="2023-08" db="EMBL/GenBank/DDBJ databases">
        <title>Black Yeasts Isolated from many extreme environments.</title>
        <authorList>
            <person name="Coleine C."/>
            <person name="Stajich J.E."/>
            <person name="Selbmann L."/>
        </authorList>
    </citation>
    <scope>NUCLEOTIDE SEQUENCE [LARGE SCALE GENOMIC DNA]</scope>
    <source>
        <strain evidence="3 4">CCFEE 5885</strain>
    </source>
</reference>
<dbReference type="InterPro" id="IPR017210">
    <property type="entry name" value="APP1"/>
</dbReference>
<feature type="region of interest" description="Disordered" evidence="1">
    <location>
        <begin position="214"/>
        <end position="282"/>
    </location>
</feature>
<feature type="compositionally biased region" description="Low complexity" evidence="1">
    <location>
        <begin position="240"/>
        <end position="255"/>
    </location>
</feature>
<feature type="compositionally biased region" description="Basic and acidic residues" evidence="1">
    <location>
        <begin position="214"/>
        <end position="223"/>
    </location>
</feature>
<feature type="region of interest" description="Disordered" evidence="1">
    <location>
        <begin position="1"/>
        <end position="21"/>
    </location>
</feature>
<feature type="compositionally biased region" description="Basic and acidic residues" evidence="1">
    <location>
        <begin position="711"/>
        <end position="724"/>
    </location>
</feature>
<feature type="region of interest" description="Disordered" evidence="1">
    <location>
        <begin position="167"/>
        <end position="188"/>
    </location>
</feature>
<feature type="compositionally biased region" description="Low complexity" evidence="1">
    <location>
        <begin position="669"/>
        <end position="687"/>
    </location>
</feature>
<proteinExistence type="predicted"/>
<feature type="compositionally biased region" description="Polar residues" evidence="1">
    <location>
        <begin position="767"/>
        <end position="780"/>
    </location>
</feature>
<dbReference type="PANTHER" id="PTHR28208">
    <property type="entry name" value="PHOSPHATIDATE PHOSPHATASE APP1"/>
    <property type="match status" value="1"/>
</dbReference>
<feature type="compositionally biased region" description="Polar residues" evidence="1">
    <location>
        <begin position="269"/>
        <end position="281"/>
    </location>
</feature>
<feature type="region of interest" description="Disordered" evidence="1">
    <location>
        <begin position="869"/>
        <end position="888"/>
    </location>
</feature>
<dbReference type="InterPro" id="IPR052935">
    <property type="entry name" value="Mg2+_PAP"/>
</dbReference>
<feature type="region of interest" description="Disordered" evidence="1">
    <location>
        <begin position="762"/>
        <end position="785"/>
    </location>
</feature>
<feature type="compositionally biased region" description="Basic and acidic residues" evidence="1">
    <location>
        <begin position="640"/>
        <end position="654"/>
    </location>
</feature>
<keyword evidence="4" id="KW-1185">Reference proteome</keyword>
<dbReference type="PIRSF" id="PIRSF037464">
    <property type="entry name" value="UCP037464_APP1"/>
    <property type="match status" value="1"/>
</dbReference>
<gene>
    <name evidence="3" type="ORF">LTR24_000755</name>
</gene>
<evidence type="ECO:0000313" key="3">
    <source>
        <dbReference type="EMBL" id="KAK5100907.1"/>
    </source>
</evidence>